<evidence type="ECO:0000256" key="3">
    <source>
        <dbReference type="SAM" id="SignalP"/>
    </source>
</evidence>
<feature type="domain" description="N-acetyltransferase" evidence="4">
    <location>
        <begin position="29"/>
        <end position="216"/>
    </location>
</feature>
<keyword evidence="1" id="KW-0808">Transferase</keyword>
<sequence length="404" mass="44681">MPSYSKFCPRVFLLMIVPTLASSFGTGCYQLRPYDPTRESDRSSLDEICANVYGGGDYLPAMADNYAADPDCSFLAMTVNECSSGSSGEEYIDEDRGILAVANYKRLNAQNVAWIEAVRTHPRHRNKGLATALLRSIIDLSKAESDSRLLLNAQPTKILTCTIRSNKGMLRALEKVGFVQCNTIPALSWKVLRELPGWTPNCDESPQPLLDALDLKHLVSPIAKTITSWCTISTEQQLLEWLALCKEVGGCCGYLPGLYEYIVPGPNRVDLKESMEHCLVLAKDFRTQSEASCLNGAGIAILVFTRDERISSLKSKWVCSIVAHSQLAFEAALWHAHSNDVARRMRSFRCNGDNVDTLDSVDESVTALPFCLVFDDAVPLNVGTLSHALPRVTDECVVFSYQHE</sequence>
<feature type="signal peptide" evidence="3">
    <location>
        <begin position="1"/>
        <end position="23"/>
    </location>
</feature>
<dbReference type="PROSITE" id="PS51186">
    <property type="entry name" value="GNAT"/>
    <property type="match status" value="1"/>
</dbReference>
<dbReference type="EMBL" id="JALLPB020000038">
    <property type="protein sequence ID" value="KAL3823423.1"/>
    <property type="molecule type" value="Genomic_DNA"/>
</dbReference>
<dbReference type="PANTHER" id="PTHR43072:SF23">
    <property type="entry name" value="UPF0039 PROTEIN C11D3.02C"/>
    <property type="match status" value="1"/>
</dbReference>
<dbReference type="InterPro" id="IPR000182">
    <property type="entry name" value="GNAT_dom"/>
</dbReference>
<dbReference type="Proteomes" id="UP001530377">
    <property type="component" value="Unassembled WGS sequence"/>
</dbReference>
<dbReference type="PANTHER" id="PTHR43072">
    <property type="entry name" value="N-ACETYLTRANSFERASE"/>
    <property type="match status" value="1"/>
</dbReference>
<accession>A0ABD3SGJ2</accession>
<comment type="caution">
    <text evidence="5">The sequence shown here is derived from an EMBL/GenBank/DDBJ whole genome shotgun (WGS) entry which is preliminary data.</text>
</comment>
<dbReference type="InterPro" id="IPR016181">
    <property type="entry name" value="Acyl_CoA_acyltransferase"/>
</dbReference>
<keyword evidence="2" id="KW-0012">Acyltransferase</keyword>
<protein>
    <recommendedName>
        <fullName evidence="4">N-acetyltransferase domain-containing protein</fullName>
    </recommendedName>
</protein>
<dbReference type="Gene3D" id="3.40.630.30">
    <property type="match status" value="1"/>
</dbReference>
<evidence type="ECO:0000256" key="1">
    <source>
        <dbReference type="ARBA" id="ARBA00022679"/>
    </source>
</evidence>
<evidence type="ECO:0000259" key="4">
    <source>
        <dbReference type="PROSITE" id="PS51186"/>
    </source>
</evidence>
<feature type="chain" id="PRO_5044863943" description="N-acetyltransferase domain-containing protein" evidence="3">
    <location>
        <begin position="24"/>
        <end position="404"/>
    </location>
</feature>
<name>A0ABD3SGJ2_9STRA</name>
<keyword evidence="6" id="KW-1185">Reference proteome</keyword>
<evidence type="ECO:0000256" key="2">
    <source>
        <dbReference type="ARBA" id="ARBA00023315"/>
    </source>
</evidence>
<gene>
    <name evidence="5" type="ORF">ACHAXA_004298</name>
</gene>
<dbReference type="PROSITE" id="PS51257">
    <property type="entry name" value="PROKAR_LIPOPROTEIN"/>
    <property type="match status" value="1"/>
</dbReference>
<dbReference type="GO" id="GO:0016746">
    <property type="term" value="F:acyltransferase activity"/>
    <property type="evidence" value="ECO:0007669"/>
    <property type="project" value="UniProtKB-KW"/>
</dbReference>
<evidence type="ECO:0000313" key="5">
    <source>
        <dbReference type="EMBL" id="KAL3823423.1"/>
    </source>
</evidence>
<dbReference type="Pfam" id="PF00583">
    <property type="entry name" value="Acetyltransf_1"/>
    <property type="match status" value="1"/>
</dbReference>
<reference evidence="5 6" key="1">
    <citation type="submission" date="2024-10" db="EMBL/GenBank/DDBJ databases">
        <title>Updated reference genomes for cyclostephanoid diatoms.</title>
        <authorList>
            <person name="Roberts W.R."/>
            <person name="Alverson A.J."/>
        </authorList>
    </citation>
    <scope>NUCLEOTIDE SEQUENCE [LARGE SCALE GENOMIC DNA]</scope>
    <source>
        <strain evidence="5 6">AJA228-03</strain>
    </source>
</reference>
<keyword evidence="3" id="KW-0732">Signal</keyword>
<evidence type="ECO:0000313" key="6">
    <source>
        <dbReference type="Proteomes" id="UP001530377"/>
    </source>
</evidence>
<dbReference type="CDD" id="cd04301">
    <property type="entry name" value="NAT_SF"/>
    <property type="match status" value="1"/>
</dbReference>
<dbReference type="AlphaFoldDB" id="A0ABD3SGJ2"/>
<proteinExistence type="predicted"/>
<organism evidence="5 6">
    <name type="scientific">Cyclostephanos tholiformis</name>
    <dbReference type="NCBI Taxonomy" id="382380"/>
    <lineage>
        <taxon>Eukaryota</taxon>
        <taxon>Sar</taxon>
        <taxon>Stramenopiles</taxon>
        <taxon>Ochrophyta</taxon>
        <taxon>Bacillariophyta</taxon>
        <taxon>Coscinodiscophyceae</taxon>
        <taxon>Thalassiosirophycidae</taxon>
        <taxon>Stephanodiscales</taxon>
        <taxon>Stephanodiscaceae</taxon>
        <taxon>Cyclostephanos</taxon>
    </lineage>
</organism>
<dbReference type="SUPFAM" id="SSF55729">
    <property type="entry name" value="Acyl-CoA N-acyltransferases (Nat)"/>
    <property type="match status" value="1"/>
</dbReference>